<dbReference type="PANTHER" id="PTHR13170">
    <property type="entry name" value="O-GLCNACASE"/>
    <property type="match status" value="1"/>
</dbReference>
<dbReference type="Proteomes" id="UP000315252">
    <property type="component" value="Unassembled WGS sequence"/>
</dbReference>
<accession>A0A545U2U3</accession>
<dbReference type="InterPro" id="IPR051822">
    <property type="entry name" value="Glycosyl_Hydrolase_84"/>
</dbReference>
<dbReference type="Pfam" id="PF00583">
    <property type="entry name" value="Acetyltransf_1"/>
    <property type="match status" value="1"/>
</dbReference>
<dbReference type="AlphaFoldDB" id="A0A545U2U3"/>
<gene>
    <name evidence="2" type="ORF">FKG95_04210</name>
</gene>
<dbReference type="GO" id="GO:0016747">
    <property type="term" value="F:acyltransferase activity, transferring groups other than amino-acyl groups"/>
    <property type="evidence" value="ECO:0007669"/>
    <property type="project" value="InterPro"/>
</dbReference>
<name>A0A545U2U3_9PROT</name>
<dbReference type="CDD" id="cd04301">
    <property type="entry name" value="NAT_SF"/>
    <property type="match status" value="1"/>
</dbReference>
<keyword evidence="3" id="KW-1185">Reference proteome</keyword>
<keyword evidence="2" id="KW-0808">Transferase</keyword>
<evidence type="ECO:0000313" key="3">
    <source>
        <dbReference type="Proteomes" id="UP000315252"/>
    </source>
</evidence>
<evidence type="ECO:0000259" key="1">
    <source>
        <dbReference type="PROSITE" id="PS51186"/>
    </source>
</evidence>
<reference evidence="2 3" key="1">
    <citation type="submission" date="2019-06" db="EMBL/GenBank/DDBJ databases">
        <title>Whole genome sequence for Rhodospirillaceae sp. R148.</title>
        <authorList>
            <person name="Wang G."/>
        </authorList>
    </citation>
    <scope>NUCLEOTIDE SEQUENCE [LARGE SCALE GENOMIC DNA]</scope>
    <source>
        <strain evidence="2 3">R148</strain>
    </source>
</reference>
<dbReference type="InterPro" id="IPR016181">
    <property type="entry name" value="Acyl_CoA_acyltransferase"/>
</dbReference>
<dbReference type="EMBL" id="VHSH01000001">
    <property type="protein sequence ID" value="TQV83791.1"/>
    <property type="molecule type" value="Genomic_DNA"/>
</dbReference>
<dbReference type="PANTHER" id="PTHR13170:SF16">
    <property type="entry name" value="PROTEIN O-GLCNACASE"/>
    <property type="match status" value="1"/>
</dbReference>
<comment type="caution">
    <text evidence="2">The sequence shown here is derived from an EMBL/GenBank/DDBJ whole genome shotgun (WGS) entry which is preliminary data.</text>
</comment>
<evidence type="ECO:0000313" key="2">
    <source>
        <dbReference type="EMBL" id="TQV83791.1"/>
    </source>
</evidence>
<dbReference type="RefSeq" id="WP_142895026.1">
    <property type="nucleotide sequence ID" value="NZ_ML660052.1"/>
</dbReference>
<dbReference type="SUPFAM" id="SSF55729">
    <property type="entry name" value="Acyl-CoA N-acyltransferases (Nat)"/>
    <property type="match status" value="1"/>
</dbReference>
<proteinExistence type="predicted"/>
<dbReference type="OrthoDB" id="8593648at2"/>
<dbReference type="PROSITE" id="PS51186">
    <property type="entry name" value="GNAT"/>
    <property type="match status" value="1"/>
</dbReference>
<protein>
    <submittedName>
        <fullName evidence="2">GNAT family N-acetyltransferase</fullName>
    </submittedName>
</protein>
<dbReference type="Gene3D" id="3.40.630.30">
    <property type="match status" value="1"/>
</dbReference>
<sequence length="209" mass="23249">MIKLRLYKDRDLDDLYAIALATGAGGEDASALHEDGRIMGQIYAAPYARFCPELCFVATDAKGVAGYIVGAVDTRAFEEQLRRVWWPGLRSIYPDPCDTPASEWSADQRRCHMIHHPRETPEDVVKHYPSHVHMNLLPRAQGQGIGPALLELWISAARNHGATGLHVGSNRQNARAYGFWQSRGFEPLASEAPAEGSRTVWLGRQLEES</sequence>
<feature type="domain" description="N-acetyltransferase" evidence="1">
    <location>
        <begin position="2"/>
        <end position="207"/>
    </location>
</feature>
<dbReference type="InterPro" id="IPR000182">
    <property type="entry name" value="GNAT_dom"/>
</dbReference>
<organism evidence="2 3">
    <name type="scientific">Denitrobaculum tricleocarpae</name>
    <dbReference type="NCBI Taxonomy" id="2591009"/>
    <lineage>
        <taxon>Bacteria</taxon>
        <taxon>Pseudomonadati</taxon>
        <taxon>Pseudomonadota</taxon>
        <taxon>Alphaproteobacteria</taxon>
        <taxon>Rhodospirillales</taxon>
        <taxon>Rhodospirillaceae</taxon>
        <taxon>Denitrobaculum</taxon>
    </lineage>
</organism>